<evidence type="ECO:0000313" key="3">
    <source>
        <dbReference type="Proteomes" id="UP001595891"/>
    </source>
</evidence>
<accession>A0ABV9EJD5</accession>
<comment type="caution">
    <text evidence="2">The sequence shown here is derived from an EMBL/GenBank/DDBJ whole genome shotgun (WGS) entry which is preliminary data.</text>
</comment>
<protein>
    <submittedName>
        <fullName evidence="2">Uncharacterized protein</fullName>
    </submittedName>
</protein>
<organism evidence="2 3">
    <name type="scientific">Sphaerisporangium corydalis</name>
    <dbReference type="NCBI Taxonomy" id="1441875"/>
    <lineage>
        <taxon>Bacteria</taxon>
        <taxon>Bacillati</taxon>
        <taxon>Actinomycetota</taxon>
        <taxon>Actinomycetes</taxon>
        <taxon>Streptosporangiales</taxon>
        <taxon>Streptosporangiaceae</taxon>
        <taxon>Sphaerisporangium</taxon>
    </lineage>
</organism>
<dbReference type="EMBL" id="JBHSFN010000017">
    <property type="protein sequence ID" value="MFC4589563.1"/>
    <property type="molecule type" value="Genomic_DNA"/>
</dbReference>
<feature type="region of interest" description="Disordered" evidence="1">
    <location>
        <begin position="103"/>
        <end position="122"/>
    </location>
</feature>
<reference evidence="3" key="1">
    <citation type="journal article" date="2019" name="Int. J. Syst. Evol. Microbiol.">
        <title>The Global Catalogue of Microorganisms (GCM) 10K type strain sequencing project: providing services to taxonomists for standard genome sequencing and annotation.</title>
        <authorList>
            <consortium name="The Broad Institute Genomics Platform"/>
            <consortium name="The Broad Institute Genome Sequencing Center for Infectious Disease"/>
            <person name="Wu L."/>
            <person name="Ma J."/>
        </authorList>
    </citation>
    <scope>NUCLEOTIDE SEQUENCE [LARGE SCALE GENOMIC DNA]</scope>
    <source>
        <strain evidence="3">CCUG 49560</strain>
    </source>
</reference>
<evidence type="ECO:0000313" key="2">
    <source>
        <dbReference type="EMBL" id="MFC4589563.1"/>
    </source>
</evidence>
<name>A0ABV9EJD5_9ACTN</name>
<evidence type="ECO:0000256" key="1">
    <source>
        <dbReference type="SAM" id="MobiDB-lite"/>
    </source>
</evidence>
<sequence>MHKAHNPGMPTPWSRGVQFFQASRAGRRDGRHGVPYDHFPYATSSSGVPGGSGDDRWTKYIRAVAADSACRRARVMKSFIRDTKEEEGALLVAAGTINELSRRLEGTGPPAAPAPGPSSQYPLPLGEVIAARRARLDADARGAADRELAAARKALAEKLALYQSSVRQMRTDMNEVASFANHVVSHYHQALDRSYLARKRKEGRRDVRLPAWEPARIEPDASEERIVMSGDILDLLPPKIREVVEEALRNLGNGPASEGGAA</sequence>
<dbReference type="Proteomes" id="UP001595891">
    <property type="component" value="Unassembled WGS sequence"/>
</dbReference>
<keyword evidence="3" id="KW-1185">Reference proteome</keyword>
<dbReference type="RefSeq" id="WP_380707590.1">
    <property type="nucleotide sequence ID" value="NZ_JBHSFN010000017.1"/>
</dbReference>
<gene>
    <name evidence="2" type="ORF">ACFO8L_25985</name>
</gene>
<proteinExistence type="predicted"/>